<comment type="caution">
    <text evidence="1">The sequence shown here is derived from an EMBL/GenBank/DDBJ whole genome shotgun (WGS) entry which is preliminary data.</text>
</comment>
<evidence type="ECO:0000313" key="2">
    <source>
        <dbReference type="Proteomes" id="UP000177281"/>
    </source>
</evidence>
<reference evidence="1 2" key="1">
    <citation type="journal article" date="2016" name="Nat. Commun.">
        <title>Thousands of microbial genomes shed light on interconnected biogeochemical processes in an aquifer system.</title>
        <authorList>
            <person name="Anantharaman K."/>
            <person name="Brown C.T."/>
            <person name="Hug L.A."/>
            <person name="Sharon I."/>
            <person name="Castelle C.J."/>
            <person name="Probst A.J."/>
            <person name="Thomas B.C."/>
            <person name="Singh A."/>
            <person name="Wilkins M.J."/>
            <person name="Karaoz U."/>
            <person name="Brodie E.L."/>
            <person name="Williams K.H."/>
            <person name="Hubbard S.S."/>
            <person name="Banfield J.F."/>
        </authorList>
    </citation>
    <scope>NUCLEOTIDE SEQUENCE [LARGE SCALE GENOMIC DNA]</scope>
</reference>
<dbReference type="AlphaFoldDB" id="A0A1F5PY52"/>
<name>A0A1F5PY52_9BACT</name>
<sequence>MAAPKFTVGQEVKIVKLLDTLTSRELIGKEGVIREIDQLANGAFNYDVDGHYMHEEELEAVG</sequence>
<evidence type="ECO:0008006" key="3">
    <source>
        <dbReference type="Google" id="ProtNLM"/>
    </source>
</evidence>
<protein>
    <recommendedName>
        <fullName evidence="3">DUF4926 domain-containing protein</fullName>
    </recommendedName>
</protein>
<gene>
    <name evidence="1" type="ORF">A3B10_02310</name>
</gene>
<proteinExistence type="predicted"/>
<evidence type="ECO:0000313" key="1">
    <source>
        <dbReference type="EMBL" id="OGE94767.1"/>
    </source>
</evidence>
<accession>A0A1F5PY52</accession>
<organism evidence="1 2">
    <name type="scientific">Candidatus Doudnabacteria bacterium RIFCSPLOWO2_01_FULL_44_21</name>
    <dbReference type="NCBI Taxonomy" id="1817841"/>
    <lineage>
        <taxon>Bacteria</taxon>
        <taxon>Candidatus Doudnaibacteriota</taxon>
    </lineage>
</organism>
<dbReference type="STRING" id="1817841.A3B10_02310"/>
<dbReference type="EMBL" id="MFFB01000008">
    <property type="protein sequence ID" value="OGE94767.1"/>
    <property type="molecule type" value="Genomic_DNA"/>
</dbReference>
<dbReference type="Proteomes" id="UP000177281">
    <property type="component" value="Unassembled WGS sequence"/>
</dbReference>